<sequence>MTESEAEFIRMVDEGEAAALRDLEAMDPEKLRAAIREFRTPAFIPWSLEPPSPQIEIEKAPAGELPAVGSFWGWGGAMADRYMQRKQADVALGLDVFAMGEAADGLLRPRDKVLVAASETTCPREKRALAELAQDIETLRERVRAAKNRMAARRRQAAETEA</sequence>
<dbReference type="AlphaFoldDB" id="A0A2N9AN74"/>
<name>A0A2N9AN74_METEX</name>
<dbReference type="Proteomes" id="UP000233769">
    <property type="component" value="Chromosome tk0001"/>
</dbReference>
<feature type="coiled-coil region" evidence="1">
    <location>
        <begin position="122"/>
        <end position="156"/>
    </location>
</feature>
<reference evidence="3" key="1">
    <citation type="submission" date="2017-10" db="EMBL/GenBank/DDBJ databases">
        <authorList>
            <person name="Regsiter A."/>
            <person name="William W."/>
        </authorList>
    </citation>
    <scope>NUCLEOTIDE SEQUENCE [LARGE SCALE GENOMIC DNA]</scope>
</reference>
<evidence type="ECO:0000256" key="1">
    <source>
        <dbReference type="SAM" id="Coils"/>
    </source>
</evidence>
<evidence type="ECO:0000313" key="3">
    <source>
        <dbReference type="Proteomes" id="UP000233769"/>
    </source>
</evidence>
<keyword evidence="1" id="KW-0175">Coiled coil</keyword>
<accession>A0A2N9AN74</accession>
<dbReference type="EMBL" id="LT962688">
    <property type="protein sequence ID" value="SOR28817.1"/>
    <property type="molecule type" value="Genomic_DNA"/>
</dbReference>
<proteinExistence type="predicted"/>
<protein>
    <submittedName>
        <fullName evidence="2">Uncharacterized protein</fullName>
    </submittedName>
</protein>
<gene>
    <name evidence="2" type="ORF">TK0001_2215</name>
</gene>
<evidence type="ECO:0000313" key="2">
    <source>
        <dbReference type="EMBL" id="SOR28817.1"/>
    </source>
</evidence>
<organism evidence="2 3">
    <name type="scientific">Methylorubrum extorquens</name>
    <name type="common">Methylobacterium dichloromethanicum</name>
    <name type="synonym">Methylobacterium extorquens</name>
    <dbReference type="NCBI Taxonomy" id="408"/>
    <lineage>
        <taxon>Bacteria</taxon>
        <taxon>Pseudomonadati</taxon>
        <taxon>Pseudomonadota</taxon>
        <taxon>Alphaproteobacteria</taxon>
        <taxon>Hyphomicrobiales</taxon>
        <taxon>Methylobacteriaceae</taxon>
        <taxon>Methylorubrum</taxon>
    </lineage>
</organism>